<evidence type="ECO:0000256" key="1">
    <source>
        <dbReference type="SAM" id="MobiDB-lite"/>
    </source>
</evidence>
<feature type="region of interest" description="Disordered" evidence="1">
    <location>
        <begin position="1"/>
        <end position="22"/>
    </location>
</feature>
<proteinExistence type="predicted"/>
<gene>
    <name evidence="2" type="ORF">Sviol_43160</name>
</gene>
<dbReference type="Proteomes" id="UP001050808">
    <property type="component" value="Unassembled WGS sequence"/>
</dbReference>
<protein>
    <submittedName>
        <fullName evidence="2">Uncharacterized protein</fullName>
    </submittedName>
</protein>
<keyword evidence="3" id="KW-1185">Reference proteome</keyword>
<reference evidence="2" key="1">
    <citation type="submission" date="2024-05" db="EMBL/GenBank/DDBJ databases">
        <title>Whole genome shotgun sequence of Streptomyces violascens NBRC 12920.</title>
        <authorList>
            <person name="Komaki H."/>
            <person name="Tamura T."/>
        </authorList>
    </citation>
    <scope>NUCLEOTIDE SEQUENCE</scope>
    <source>
        <strain evidence="2">NBRC 12920</strain>
    </source>
</reference>
<organism evidence="2 3">
    <name type="scientific">Streptomyces violascens</name>
    <dbReference type="NCBI Taxonomy" id="67381"/>
    <lineage>
        <taxon>Bacteria</taxon>
        <taxon>Bacillati</taxon>
        <taxon>Actinomycetota</taxon>
        <taxon>Actinomycetes</taxon>
        <taxon>Kitasatosporales</taxon>
        <taxon>Streptomycetaceae</taxon>
        <taxon>Streptomyces</taxon>
    </lineage>
</organism>
<feature type="region of interest" description="Disordered" evidence="1">
    <location>
        <begin position="57"/>
        <end position="81"/>
    </location>
</feature>
<dbReference type="EMBL" id="BNDY01000017">
    <property type="protein sequence ID" value="GHI39908.1"/>
    <property type="molecule type" value="Genomic_DNA"/>
</dbReference>
<evidence type="ECO:0000313" key="3">
    <source>
        <dbReference type="Proteomes" id="UP001050808"/>
    </source>
</evidence>
<comment type="caution">
    <text evidence="2">The sequence shown here is derived from an EMBL/GenBank/DDBJ whole genome shotgun (WGS) entry which is preliminary data.</text>
</comment>
<accession>A0ABQ3QRL5</accession>
<evidence type="ECO:0000313" key="2">
    <source>
        <dbReference type="EMBL" id="GHI39908.1"/>
    </source>
</evidence>
<name>A0ABQ3QRL5_9ACTN</name>
<sequence length="81" mass="8375">MRRKTVRSEATGPKTSGSAPVAFPLVPGPAIWGMVGPSWLKLTFPADVGLASEVAGGHLRQSSERLAEPPVSQIAGPLQNG</sequence>